<dbReference type="EMBL" id="CP072794">
    <property type="protein sequence ID" value="QTR55382.1"/>
    <property type="molecule type" value="Genomic_DNA"/>
</dbReference>
<accession>A0A975FCL7</accession>
<evidence type="ECO:0000313" key="2">
    <source>
        <dbReference type="Proteomes" id="UP000672009"/>
    </source>
</evidence>
<sequence length="88" mass="9609">MQANDNPFPRSGNNFRTVAYAETDLELSLLVLELGFPVREDDSYTYDDLAADYAVAMAEFKQQLAAGECTDTVVDTRGNLPASLIANS</sequence>
<evidence type="ECO:0000313" key="1">
    <source>
        <dbReference type="EMBL" id="QTR55382.1"/>
    </source>
</evidence>
<gene>
    <name evidence="1" type="ORF">J9260_17965</name>
</gene>
<dbReference type="Proteomes" id="UP000672009">
    <property type="component" value="Plasmid pTunz7"/>
</dbReference>
<keyword evidence="2" id="KW-1185">Reference proteome</keyword>
<keyword evidence="1" id="KW-0614">Plasmid</keyword>
<protein>
    <submittedName>
        <fullName evidence="1">Uncharacterized protein</fullName>
    </submittedName>
</protein>
<name>A0A975FCL7_9GAMM</name>
<organism evidence="1 2">
    <name type="scientific">Thiothrix unzii</name>
    <dbReference type="NCBI Taxonomy" id="111769"/>
    <lineage>
        <taxon>Bacteria</taxon>
        <taxon>Pseudomonadati</taxon>
        <taxon>Pseudomonadota</taxon>
        <taxon>Gammaproteobacteria</taxon>
        <taxon>Thiotrichales</taxon>
        <taxon>Thiotrichaceae</taxon>
        <taxon>Thiothrix</taxon>
    </lineage>
</organism>
<reference evidence="1" key="1">
    <citation type="submission" date="2021-04" db="EMBL/GenBank/DDBJ databases">
        <title>Genomics, taxonomy and metabolism of representatives of sulfur bacteria of the genus Thiothrix: Thiothrix fructosivorans QT, Thiothrix unzii A1T and three new species, Thiothrix subterranea sp. nov., Thiothrix litoralis sp. nov. and 'Candidatus Thiothrix anitrata' sp. nov.</title>
        <authorList>
            <person name="Ravin N.V."/>
            <person name="Smolyakov D."/>
            <person name="Rudenko T.S."/>
            <person name="Mardanov A.V."/>
            <person name="Beletsky A.V."/>
            <person name="Markov N.D."/>
            <person name="Fomenkov A.I."/>
            <person name="Roberts R.J."/>
            <person name="Karnachuk O.V."/>
            <person name="Novikov A."/>
            <person name="Grabovich M.Y."/>
        </authorList>
    </citation>
    <scope>NUCLEOTIDE SEQUENCE</scope>
    <source>
        <strain evidence="1">A1</strain>
        <plasmid evidence="1">pTunz7</plasmid>
    </source>
</reference>
<proteinExistence type="predicted"/>
<geneLocation type="plasmid" evidence="1 2">
    <name>pTunz7</name>
</geneLocation>
<dbReference type="AlphaFoldDB" id="A0A975FCL7"/>
<dbReference type="KEGG" id="tun:J9260_17965"/>
<dbReference type="RefSeq" id="WP_210220846.1">
    <property type="nucleotide sequence ID" value="NZ_CP072794.1"/>
</dbReference>